<gene>
    <name evidence="2" type="ORF">C5748_24810</name>
</gene>
<evidence type="ECO:0000313" key="2">
    <source>
        <dbReference type="EMBL" id="PRD40859.1"/>
    </source>
</evidence>
<evidence type="ECO:0000256" key="1">
    <source>
        <dbReference type="SAM" id="Phobius"/>
    </source>
</evidence>
<name>A0A2S9IK22_9HYPH</name>
<comment type="caution">
    <text evidence="2">The sequence shown here is derived from an EMBL/GenBank/DDBJ whole genome shotgun (WGS) entry which is preliminary data.</text>
</comment>
<organism evidence="2 3">
    <name type="scientific">Phyllobacterium phragmitis</name>
    <dbReference type="NCBI Taxonomy" id="2670329"/>
    <lineage>
        <taxon>Bacteria</taxon>
        <taxon>Pseudomonadati</taxon>
        <taxon>Pseudomonadota</taxon>
        <taxon>Alphaproteobacteria</taxon>
        <taxon>Hyphomicrobiales</taxon>
        <taxon>Phyllobacteriaceae</taxon>
        <taxon>Phyllobacterium</taxon>
    </lineage>
</organism>
<keyword evidence="1" id="KW-1133">Transmembrane helix</keyword>
<reference evidence="2 3" key="1">
    <citation type="submission" date="2018-02" db="EMBL/GenBank/DDBJ databases">
        <title>The draft genome of Phyllobacterium sp. 1N-3.</title>
        <authorList>
            <person name="Liu L."/>
            <person name="Li L."/>
            <person name="Zhang X."/>
            <person name="Wang T."/>
            <person name="Liang L."/>
        </authorList>
    </citation>
    <scope>NUCLEOTIDE SEQUENCE [LARGE SCALE GENOMIC DNA]</scope>
    <source>
        <strain evidence="2 3">1N-3</strain>
    </source>
</reference>
<feature type="transmembrane region" description="Helical" evidence="1">
    <location>
        <begin position="51"/>
        <end position="72"/>
    </location>
</feature>
<keyword evidence="1" id="KW-0812">Transmembrane</keyword>
<accession>A0A2S9IK22</accession>
<dbReference type="RefSeq" id="WP_105745345.1">
    <property type="nucleotide sequence ID" value="NZ_PVBR01000029.1"/>
</dbReference>
<dbReference type="Proteomes" id="UP000239434">
    <property type="component" value="Unassembled WGS sequence"/>
</dbReference>
<protein>
    <submittedName>
        <fullName evidence="2">Uncharacterized protein</fullName>
    </submittedName>
</protein>
<dbReference type="AlphaFoldDB" id="A0A2S9IK22"/>
<keyword evidence="1" id="KW-0472">Membrane</keyword>
<proteinExistence type="predicted"/>
<keyword evidence="3" id="KW-1185">Reference proteome</keyword>
<sequence length="81" mass="9062">MTEDELVAVVRDAVRDEFSAAGLRVDTPDFQDAVREDMRFLRRVRQRADAVANKIGMAVILGIIGGVGWLIMQGLNFWKAN</sequence>
<dbReference type="EMBL" id="PVBR01000029">
    <property type="protein sequence ID" value="PRD40859.1"/>
    <property type="molecule type" value="Genomic_DNA"/>
</dbReference>
<evidence type="ECO:0000313" key="3">
    <source>
        <dbReference type="Proteomes" id="UP000239434"/>
    </source>
</evidence>